<feature type="compositionally biased region" description="Low complexity" evidence="1">
    <location>
        <begin position="460"/>
        <end position="470"/>
    </location>
</feature>
<keyword evidence="2" id="KW-0472">Membrane</keyword>
<dbReference type="PANTHER" id="PTHR38426">
    <property type="entry name" value="MAINTENANCE OF TELOMERE CAPPING PROTEIN 4"/>
    <property type="match status" value="1"/>
</dbReference>
<feature type="region of interest" description="Disordered" evidence="1">
    <location>
        <begin position="392"/>
        <end position="412"/>
    </location>
</feature>
<dbReference type="STRING" id="1658172.A0A1B7P7K7"/>
<feature type="compositionally biased region" description="Polar residues" evidence="1">
    <location>
        <begin position="905"/>
        <end position="916"/>
    </location>
</feature>
<proteinExistence type="predicted"/>
<feature type="compositionally biased region" description="Polar residues" evidence="1">
    <location>
        <begin position="934"/>
        <end position="948"/>
    </location>
</feature>
<feature type="compositionally biased region" description="Polar residues" evidence="1">
    <location>
        <begin position="574"/>
        <end position="585"/>
    </location>
</feature>
<keyword evidence="2" id="KW-1133">Transmembrane helix</keyword>
<organism evidence="3 4">
    <name type="scientific">Emergomyces africanus</name>
    <dbReference type="NCBI Taxonomy" id="1955775"/>
    <lineage>
        <taxon>Eukaryota</taxon>
        <taxon>Fungi</taxon>
        <taxon>Dikarya</taxon>
        <taxon>Ascomycota</taxon>
        <taxon>Pezizomycotina</taxon>
        <taxon>Eurotiomycetes</taxon>
        <taxon>Eurotiomycetidae</taxon>
        <taxon>Onygenales</taxon>
        <taxon>Ajellomycetaceae</taxon>
        <taxon>Emergomyces</taxon>
    </lineage>
</organism>
<evidence type="ECO:0000256" key="2">
    <source>
        <dbReference type="SAM" id="Phobius"/>
    </source>
</evidence>
<feature type="region of interest" description="Disordered" evidence="1">
    <location>
        <begin position="1"/>
        <end position="131"/>
    </location>
</feature>
<feature type="compositionally biased region" description="Basic and acidic residues" evidence="1">
    <location>
        <begin position="112"/>
        <end position="121"/>
    </location>
</feature>
<accession>A0A1B7P7K7</accession>
<reference evidence="3 4" key="1">
    <citation type="submission" date="2015-07" db="EMBL/GenBank/DDBJ databases">
        <title>Emmonsia species relationships and genome sequence.</title>
        <authorList>
            <person name="Cuomo C.A."/>
            <person name="Schwartz I.S."/>
            <person name="Kenyon C."/>
            <person name="de Hoog G.S."/>
            <person name="Govender N.P."/>
            <person name="Botha A."/>
            <person name="Moreno L."/>
            <person name="de Vries M."/>
            <person name="Munoz J.F."/>
            <person name="Stielow J.B."/>
        </authorList>
    </citation>
    <scope>NUCLEOTIDE SEQUENCE [LARGE SCALE GENOMIC DNA]</scope>
    <source>
        <strain evidence="3 4">CBS 136260</strain>
    </source>
</reference>
<feature type="compositionally biased region" description="Low complexity" evidence="1">
    <location>
        <begin position="541"/>
        <end position="550"/>
    </location>
</feature>
<dbReference type="AlphaFoldDB" id="A0A1B7P7K7"/>
<dbReference type="PANTHER" id="PTHR38426:SF1">
    <property type="entry name" value="MAINTENANCE OF TELOMERE CAPPING PROTEIN 4"/>
    <property type="match status" value="1"/>
</dbReference>
<keyword evidence="2" id="KW-0812">Transmembrane</keyword>
<feature type="compositionally biased region" description="Basic and acidic residues" evidence="1">
    <location>
        <begin position="604"/>
        <end position="614"/>
    </location>
</feature>
<name>A0A1B7P7K7_9EURO</name>
<feature type="region of interest" description="Disordered" evidence="1">
    <location>
        <begin position="848"/>
        <end position="918"/>
    </location>
</feature>
<feature type="compositionally biased region" description="Pro residues" evidence="1">
    <location>
        <begin position="690"/>
        <end position="700"/>
    </location>
</feature>
<sequence length="1213" mass="134426">MPQSNPRSLDSRINDTTRNSGDLLEGTTLDSGSRDGEQRHLSRRRRNNRTSSSFLLEPRGSDPDYPGEQEEREGASEESAQRVLPKRHATIDRKHNRSSVGSSPLALSMTNAREEVSRDGVHTMAPSSPGAPSVCLPESFGLDTDPAQIVNLALSLSDSRRRSTSGRVVSSLAPKSTRVLSRNDISTDSYEFPKQDTVDFQRHSPQDPQIPSRLVPGSGIGGQVLVATRPSQSLTMEKFVGSAIADTNSKQYEYMPYDISSATLARAEKTRKHFELFAEYLRLLPHLPPLPNLNELSVPAGNSSTRDRTTCSHGRVYNPLQYIRNRKVRFREKCPIDSEADGWENLDKVRNWVDLITSSDENPTHEPEHCILLPRLDSDNRPDTRLQTVTAAPSTTRVLSGADSNKPRRPRVDWITSPADFLADAAWLEEGSNKLKIEDRDGKRIFNPDTSLKPVPLRGLEPPTTEQPTLTKEKMQEQHAPLAERLPPHEILPSFKPLPSRSHTGTDRGRRSPRITSSAHLSPSGPSSRETSKSRWRRALSRSSDSSSESSSDEHGRHRGRRRFPRLSRRSIENENFSISSQKIPESSDKPSQKPVVPTTVARNDTDLQIERHTSTPGDKTQPPVLPFLDTAAGQGRPISSSHKYIRSASSSSSERRKIDCPQSSVAAVDGSPGSALTRPQAPDFALNRSPPPSRPPSPTKSPLSRLVGSGKRLAYNRTNSGLPGIVPADHSAPELAPHNLLADSDAPLGDSDTKVALYNEGKARVNESYHPESPTRSSKYQSPHESKLRGIFKSGRLAEIVGNEVSKVGDYIWKKDGSGHSRHSSAASSEIFSDYVDADDDLSEAMRKQRPHLSRFPTLSDNVSLSRRNSKKDLAKYHTPNLPMFVSPPKRDDRGASPPASDFDTPSESGITQQPLGGEFTAIRPDKELLQPFISSSDGDNSASRNGSAIFGGSVGSNDNEHVYRQRQVSRDRLPVTGLTNLTVTPAGRSRPTLSEAARNWNMSSCSVKYSCRMDRNEISLVKTQLLLSGVKALEICRQAQTIRDSPPVLVATTEPESDGSVPRVPRSEEVTTAARNLMSKFDHEVCQVQRAMSKFSSSTSPALKSRLDDLDSLVTSTLSPRIRALTVEADKLTSELATTHTLALKQLNDSLDKGMRKRRRRFRWVSRFGFVMLEWVLVGAMWWMWLVVMIFKIFRGLWRGTVSGIRWILWL</sequence>
<comment type="caution">
    <text evidence="3">The sequence shown here is derived from an EMBL/GenBank/DDBJ whole genome shotgun (WGS) entry which is preliminary data.</text>
</comment>
<evidence type="ECO:0000313" key="4">
    <source>
        <dbReference type="Proteomes" id="UP000091918"/>
    </source>
</evidence>
<dbReference type="OrthoDB" id="5034579at2759"/>
<dbReference type="InterPro" id="IPR038769">
    <property type="entry name" value="MTC4"/>
</dbReference>
<feature type="compositionally biased region" description="Basic residues" evidence="1">
    <location>
        <begin position="557"/>
        <end position="569"/>
    </location>
</feature>
<feature type="compositionally biased region" description="Low complexity" evidence="1">
    <location>
        <begin position="517"/>
        <end position="528"/>
    </location>
</feature>
<protein>
    <submittedName>
        <fullName evidence="3">Uncharacterized protein</fullName>
    </submittedName>
</protein>
<dbReference type="EMBL" id="LGUA01000035">
    <property type="protein sequence ID" value="OAX84991.1"/>
    <property type="molecule type" value="Genomic_DNA"/>
</dbReference>
<gene>
    <name evidence="3" type="ORF">ACJ72_00645</name>
</gene>
<evidence type="ECO:0000313" key="3">
    <source>
        <dbReference type="EMBL" id="OAX84991.1"/>
    </source>
</evidence>
<feature type="region of interest" description="Disordered" evidence="1">
    <location>
        <begin position="765"/>
        <end position="787"/>
    </location>
</feature>
<feature type="region of interest" description="Disordered" evidence="1">
    <location>
        <begin position="444"/>
        <end position="710"/>
    </location>
</feature>
<feature type="compositionally biased region" description="Low complexity" evidence="1">
    <location>
        <begin position="640"/>
        <end position="653"/>
    </location>
</feature>
<feature type="compositionally biased region" description="Polar residues" evidence="1">
    <location>
        <begin position="858"/>
        <end position="868"/>
    </location>
</feature>
<keyword evidence="4" id="KW-1185">Reference proteome</keyword>
<evidence type="ECO:0000256" key="1">
    <source>
        <dbReference type="SAM" id="MobiDB-lite"/>
    </source>
</evidence>
<feature type="transmembrane region" description="Helical" evidence="2">
    <location>
        <begin position="1170"/>
        <end position="1193"/>
    </location>
</feature>
<dbReference type="Proteomes" id="UP000091918">
    <property type="component" value="Unassembled WGS sequence"/>
</dbReference>
<feature type="region of interest" description="Disordered" evidence="1">
    <location>
        <begin position="933"/>
        <end position="960"/>
    </location>
</feature>